<evidence type="ECO:0000313" key="1">
    <source>
        <dbReference type="EMBL" id="ACJ83528.1"/>
    </source>
</evidence>
<feature type="non-terminal residue" evidence="1">
    <location>
        <position position="1"/>
    </location>
</feature>
<organism evidence="1">
    <name type="scientific">Medicago truncatula</name>
    <name type="common">Barrel medic</name>
    <name type="synonym">Medicago tribuloides</name>
    <dbReference type="NCBI Taxonomy" id="3880"/>
    <lineage>
        <taxon>Eukaryota</taxon>
        <taxon>Viridiplantae</taxon>
        <taxon>Streptophyta</taxon>
        <taxon>Embryophyta</taxon>
        <taxon>Tracheophyta</taxon>
        <taxon>Spermatophyta</taxon>
        <taxon>Magnoliopsida</taxon>
        <taxon>eudicotyledons</taxon>
        <taxon>Gunneridae</taxon>
        <taxon>Pentapetalae</taxon>
        <taxon>rosids</taxon>
        <taxon>fabids</taxon>
        <taxon>Fabales</taxon>
        <taxon>Fabaceae</taxon>
        <taxon>Papilionoideae</taxon>
        <taxon>50 kb inversion clade</taxon>
        <taxon>NPAAA clade</taxon>
        <taxon>Hologalegina</taxon>
        <taxon>IRL clade</taxon>
        <taxon>Trifolieae</taxon>
        <taxon>Medicago</taxon>
    </lineage>
</organism>
<reference evidence="1" key="1">
    <citation type="submission" date="2008-12" db="EMBL/GenBank/DDBJ databases">
        <title>Medicago truncatula full length cdna cloning project.</title>
        <authorList>
            <person name="Moskal W."/>
            <person name="Chan A."/>
            <person name="Cheung F."/>
            <person name="Xiao Y."/>
            <person name="Town C.D."/>
        </authorList>
    </citation>
    <scope>NUCLEOTIDE SEQUENCE</scope>
</reference>
<dbReference type="EMBL" id="BT050859">
    <property type="protein sequence ID" value="ACJ83528.1"/>
    <property type="molecule type" value="mRNA"/>
</dbReference>
<protein>
    <submittedName>
        <fullName evidence="1">Uncharacterized protein</fullName>
    </submittedName>
</protein>
<dbReference type="AlphaFoldDB" id="B7FFT9"/>
<sequence>KTIALDINWIWTNLNVVIFRTSKETQGIQSNFQIQGSLQPKCLIQTLEHHSIQTEFVKSWVSESGTSPRRRGKI</sequence>
<name>B7FFT9_MEDTR</name>
<proteinExistence type="evidence at transcript level"/>
<accession>B7FFT9</accession>